<dbReference type="InterPro" id="IPR034122">
    <property type="entry name" value="Retropepsin-like_bacterial"/>
</dbReference>
<dbReference type="PROSITE" id="PS00141">
    <property type="entry name" value="ASP_PROTEASE"/>
    <property type="match status" value="1"/>
</dbReference>
<organism evidence="1 2">
    <name type="scientific">Providencia stuartii</name>
    <dbReference type="NCBI Taxonomy" id="588"/>
    <lineage>
        <taxon>Bacteria</taxon>
        <taxon>Pseudomonadati</taxon>
        <taxon>Pseudomonadota</taxon>
        <taxon>Gammaproteobacteria</taxon>
        <taxon>Enterobacterales</taxon>
        <taxon>Morganellaceae</taxon>
        <taxon>Providencia</taxon>
    </lineage>
</organism>
<evidence type="ECO:0000313" key="1">
    <source>
        <dbReference type="EMBL" id="OHT24866.1"/>
    </source>
</evidence>
<dbReference type="InterPro" id="IPR001969">
    <property type="entry name" value="Aspartic_peptidase_AS"/>
</dbReference>
<dbReference type="RefSeq" id="WP_070926344.1">
    <property type="nucleotide sequence ID" value="NZ_VAUE01000001.1"/>
</dbReference>
<dbReference type="Gene3D" id="2.30.42.10">
    <property type="match status" value="1"/>
</dbReference>
<evidence type="ECO:0000313" key="2">
    <source>
        <dbReference type="Proteomes" id="UP000179588"/>
    </source>
</evidence>
<dbReference type="PROSITE" id="PS51257">
    <property type="entry name" value="PROKAR_LIPOPROTEIN"/>
    <property type="match status" value="1"/>
</dbReference>
<dbReference type="Pfam" id="PF13650">
    <property type="entry name" value="Asp_protease_2"/>
    <property type="match status" value="1"/>
</dbReference>
<dbReference type="InterPro" id="IPR036034">
    <property type="entry name" value="PDZ_sf"/>
</dbReference>
<sequence length="398" mass="45793">MTPRLFISKKTILVVTLLLSGCVNLPKKNAPILVHSFKNQYVEYILVPVLIKGKKYTFMLDTGSSSSIIDKNLASKLTTNMNELPKLYYKYFNTVNTVSGQKKLEEINFVHPIPFSIGTKYFNGGEFWVTDDLSLLSQATGENISGILGVDIFRQLNWEIDRKNKILTIYDNPPPISEYQQCSPYDDYTFGSPYFRTYFDDDIYVSTKLDTGSSSNYISNELIEYINNNKTNVVLEPVESFNNNISIEFSGIVKNNNKNYKIKQFQFNNSDFYDKEFHITNNDSYAIGMSTLESFDKYLLSPNKMLFCYNMATTQKINLKNNRNINFRSYNNQIEIFYNDEKIISEFSLKNGDILISINGIKYPANAVTKVKKLIDTLPKGQVELVINRQGKLINIHF</sequence>
<dbReference type="GO" id="GO:0006508">
    <property type="term" value="P:proteolysis"/>
    <property type="evidence" value="ECO:0007669"/>
    <property type="project" value="InterPro"/>
</dbReference>
<protein>
    <recommendedName>
        <fullName evidence="3">Retroviral aspartyl protease</fullName>
    </recommendedName>
</protein>
<dbReference type="SUPFAM" id="SSF50156">
    <property type="entry name" value="PDZ domain-like"/>
    <property type="match status" value="1"/>
</dbReference>
<dbReference type="CDD" id="cd05483">
    <property type="entry name" value="retropepsin_like_bacteria"/>
    <property type="match status" value="1"/>
</dbReference>
<name>A0A1S1HU06_PROST</name>
<dbReference type="OrthoDB" id="5580718at2"/>
<dbReference type="GO" id="GO:0004190">
    <property type="term" value="F:aspartic-type endopeptidase activity"/>
    <property type="evidence" value="ECO:0007669"/>
    <property type="project" value="InterPro"/>
</dbReference>
<comment type="caution">
    <text evidence="1">The sequence shown here is derived from an EMBL/GenBank/DDBJ whole genome shotgun (WGS) entry which is preliminary data.</text>
</comment>
<dbReference type="AlphaFoldDB" id="A0A1S1HU06"/>
<gene>
    <name evidence="1" type="ORF">A3Q29_16610</name>
</gene>
<dbReference type="Proteomes" id="UP000179588">
    <property type="component" value="Unassembled WGS sequence"/>
</dbReference>
<proteinExistence type="predicted"/>
<dbReference type="SUPFAM" id="SSF50630">
    <property type="entry name" value="Acid proteases"/>
    <property type="match status" value="1"/>
</dbReference>
<accession>A0A1S1HU06</accession>
<dbReference type="Gene3D" id="2.40.70.10">
    <property type="entry name" value="Acid Proteases"/>
    <property type="match status" value="1"/>
</dbReference>
<reference evidence="1 2" key="1">
    <citation type="submission" date="2016-03" db="EMBL/GenBank/DDBJ databases">
        <title>Genome sequence of Providencia stuartii strain, isolated from the salivary glands of larval Lucilia sericata.</title>
        <authorList>
            <person name="Yuan Y."/>
            <person name="Zhang Y."/>
            <person name="Fu S."/>
            <person name="Crippen T.L."/>
            <person name="Visi D."/>
            <person name="Benbow M.E."/>
            <person name="Allen M."/>
            <person name="Tomberlin J.K."/>
            <person name="Sze S.-H."/>
            <person name="Tarone A.M."/>
        </authorList>
    </citation>
    <scope>NUCLEOTIDE SEQUENCE [LARGE SCALE GENOMIC DNA]</scope>
    <source>
        <strain evidence="1 2">Crippen</strain>
    </source>
</reference>
<evidence type="ECO:0008006" key="3">
    <source>
        <dbReference type="Google" id="ProtNLM"/>
    </source>
</evidence>
<dbReference type="EMBL" id="LVIE01000101">
    <property type="protein sequence ID" value="OHT24866.1"/>
    <property type="molecule type" value="Genomic_DNA"/>
</dbReference>
<keyword evidence="2" id="KW-1185">Reference proteome</keyword>
<dbReference type="InterPro" id="IPR021109">
    <property type="entry name" value="Peptidase_aspartic_dom_sf"/>
</dbReference>